<organism evidence="1 2">
    <name type="scientific">Compostibacillus humi</name>
    <dbReference type="NCBI Taxonomy" id="1245525"/>
    <lineage>
        <taxon>Bacteria</taxon>
        <taxon>Bacillati</taxon>
        <taxon>Bacillota</taxon>
        <taxon>Bacilli</taxon>
        <taxon>Bacillales</taxon>
        <taxon>Bacillaceae</taxon>
        <taxon>Compostibacillus</taxon>
    </lineage>
</organism>
<dbReference type="RefSeq" id="WP_188392879.1">
    <property type="nucleotide sequence ID" value="NZ_BMEV01000059.1"/>
</dbReference>
<comment type="caution">
    <text evidence="1">The sequence shown here is derived from an EMBL/GenBank/DDBJ whole genome shotgun (WGS) entry which is preliminary data.</text>
</comment>
<reference evidence="1" key="2">
    <citation type="submission" date="2020-09" db="EMBL/GenBank/DDBJ databases">
        <authorList>
            <person name="Sun Q."/>
            <person name="Zhou Y."/>
        </authorList>
    </citation>
    <scope>NUCLEOTIDE SEQUENCE</scope>
    <source>
        <strain evidence="1">CGMCC 1.12360</strain>
    </source>
</reference>
<evidence type="ECO:0000313" key="2">
    <source>
        <dbReference type="Proteomes" id="UP000602050"/>
    </source>
</evidence>
<sequence length="67" mass="7722">MTGTAILINEDHSVTVLENVEHEVYEELASQKDCKDAHCTINGKDVYFEPISKVVWIEESIDWDYGY</sequence>
<proteinExistence type="predicted"/>
<accession>A0A8J2XGP0</accession>
<dbReference type="Proteomes" id="UP000602050">
    <property type="component" value="Unassembled WGS sequence"/>
</dbReference>
<dbReference type="EMBL" id="BMEV01000059">
    <property type="protein sequence ID" value="GFZ84758.1"/>
    <property type="molecule type" value="Genomic_DNA"/>
</dbReference>
<keyword evidence="2" id="KW-1185">Reference proteome</keyword>
<gene>
    <name evidence="1" type="ORF">GCM10010978_26300</name>
</gene>
<protein>
    <submittedName>
        <fullName evidence="1">Uncharacterized protein</fullName>
    </submittedName>
</protein>
<reference evidence="1" key="1">
    <citation type="journal article" date="2014" name="Int. J. Syst. Evol. Microbiol.">
        <title>Complete genome sequence of Corynebacterium casei LMG S-19264T (=DSM 44701T), isolated from a smear-ripened cheese.</title>
        <authorList>
            <consortium name="US DOE Joint Genome Institute (JGI-PGF)"/>
            <person name="Walter F."/>
            <person name="Albersmeier A."/>
            <person name="Kalinowski J."/>
            <person name="Ruckert C."/>
        </authorList>
    </citation>
    <scope>NUCLEOTIDE SEQUENCE</scope>
    <source>
        <strain evidence="1">CGMCC 1.12360</strain>
    </source>
</reference>
<dbReference type="AlphaFoldDB" id="A0A8J2XGP0"/>
<name>A0A8J2XGP0_9BACI</name>
<evidence type="ECO:0000313" key="1">
    <source>
        <dbReference type="EMBL" id="GFZ84758.1"/>
    </source>
</evidence>